<dbReference type="Pfam" id="PF14723">
    <property type="entry name" value="SSFA2_C"/>
    <property type="match status" value="1"/>
</dbReference>
<feature type="region of interest" description="Disordered" evidence="3">
    <location>
        <begin position="206"/>
        <end position="241"/>
    </location>
</feature>
<feature type="compositionally biased region" description="Polar residues" evidence="3">
    <location>
        <begin position="298"/>
        <end position="310"/>
    </location>
</feature>
<protein>
    <submittedName>
        <fullName evidence="5">Protein ITPRID1</fullName>
    </submittedName>
</protein>
<dbReference type="InterPro" id="IPR043444">
    <property type="entry name" value="TESPA1-like"/>
</dbReference>
<dbReference type="EMBL" id="JAGFMF010012248">
    <property type="protein sequence ID" value="KAG8505644.1"/>
    <property type="molecule type" value="Genomic_DNA"/>
</dbReference>
<gene>
    <name evidence="5" type="ORF">J0S82_016171</name>
</gene>
<comment type="caution">
    <text evidence="5">The sequence shown here is derived from an EMBL/GenBank/DDBJ whole genome shotgun (WGS) entry which is preliminary data.</text>
</comment>
<dbReference type="OrthoDB" id="9836301at2759"/>
<feature type="domain" description="Sperm-specific antigen 2 C-terminal" evidence="4">
    <location>
        <begin position="454"/>
        <end position="532"/>
    </location>
</feature>
<organism evidence="5 6">
    <name type="scientific">Galemys pyrenaicus</name>
    <name type="common">Iberian desman</name>
    <name type="synonym">Pyrenean desman</name>
    <dbReference type="NCBI Taxonomy" id="202257"/>
    <lineage>
        <taxon>Eukaryota</taxon>
        <taxon>Metazoa</taxon>
        <taxon>Chordata</taxon>
        <taxon>Craniata</taxon>
        <taxon>Vertebrata</taxon>
        <taxon>Euteleostomi</taxon>
        <taxon>Mammalia</taxon>
        <taxon>Eutheria</taxon>
        <taxon>Laurasiatheria</taxon>
        <taxon>Eulipotyphla</taxon>
        <taxon>Talpidae</taxon>
        <taxon>Galemys</taxon>
    </lineage>
</organism>
<name>A0A8J6DEJ5_GALPY</name>
<feature type="compositionally biased region" description="Polar residues" evidence="3">
    <location>
        <begin position="278"/>
        <end position="287"/>
    </location>
</feature>
<dbReference type="PANTHER" id="PTHR17469">
    <property type="entry name" value="SPERM SPECIFIC ANTIGEN 2-RELATED"/>
    <property type="match status" value="1"/>
</dbReference>
<proteinExistence type="predicted"/>
<evidence type="ECO:0000313" key="5">
    <source>
        <dbReference type="EMBL" id="KAG8505644.1"/>
    </source>
</evidence>
<feature type="region of interest" description="Disordered" evidence="3">
    <location>
        <begin position="563"/>
        <end position="624"/>
    </location>
</feature>
<evidence type="ECO:0000313" key="6">
    <source>
        <dbReference type="Proteomes" id="UP000700334"/>
    </source>
</evidence>
<evidence type="ECO:0000256" key="1">
    <source>
        <dbReference type="ARBA" id="ARBA00023054"/>
    </source>
</evidence>
<feature type="region of interest" description="Disordered" evidence="3">
    <location>
        <begin position="40"/>
        <end position="160"/>
    </location>
</feature>
<dbReference type="AlphaFoldDB" id="A0A8J6DEJ5"/>
<keyword evidence="6" id="KW-1185">Reference proteome</keyword>
<dbReference type="PANTHER" id="PTHR17469:SF14">
    <property type="entry name" value="PROTEIN ITPRID1"/>
    <property type="match status" value="1"/>
</dbReference>
<sequence>MICNGQSNLKRIVLWGSASPQSCPRVFYRRGQKAEELGKEVGAMNRANSCQSDSSGFLEEPEPAPLQMPSLPGSQRQAGDRCPTPRQQSPSRGSPQDWQQESDESDSRSMMSASFSSQDWSALEEKVSTPVAESGAPLENAGGSVEPLNPEKVGYKTTRAGDGARTDAWARAGPRVAAGTVTASRAWPLAFTSGRAAEVKDVGVRPEGTADVRKPSQRCPDLDNTSVTLEGPPQRALKPSDITPSRADVIQTSDKAIPGSETLAEVFPQEKPRCSALTPETPSSGSGVRNLPPGADSRSGSSRCVTTQPAPQLPSAARTAEAPGTAKGRTSERTECEPMTTGPGQGREAKQFRDASVQTYQCEPRPWHCRWAHTAQPLDKSISLGMGFPALRPEGTCYPAHAHCCSCCRRCPHCPSERREPRPAPSACVHCACSHHGHPEAQFTKMLEILQEIVVTELSSCTIHEMEVMKTLCRAFRTHLEEIEAHLTGQQTLFSRDMTEEEREEAQQLQTLREALRQQVEELEFQLGDRAQQIRQSILLVQEQFELLTGKTPEHCPNPHQLNWTGARNAPTAFPPEDRQQASRSDTTLLADLPPSALGSSPGMSPPAQAESGPTPLSDCTVGGKGMNVFL</sequence>
<keyword evidence="1 2" id="KW-0175">Coiled coil</keyword>
<feature type="compositionally biased region" description="Low complexity" evidence="3">
    <location>
        <begin position="108"/>
        <end position="121"/>
    </location>
</feature>
<feature type="compositionally biased region" description="Polar residues" evidence="3">
    <location>
        <begin position="46"/>
        <end position="55"/>
    </location>
</feature>
<evidence type="ECO:0000256" key="3">
    <source>
        <dbReference type="SAM" id="MobiDB-lite"/>
    </source>
</evidence>
<dbReference type="Proteomes" id="UP000700334">
    <property type="component" value="Unassembled WGS sequence"/>
</dbReference>
<feature type="coiled-coil region" evidence="2">
    <location>
        <begin position="498"/>
        <end position="526"/>
    </location>
</feature>
<accession>A0A8J6DEJ5</accession>
<evidence type="ECO:0000256" key="2">
    <source>
        <dbReference type="SAM" id="Coils"/>
    </source>
</evidence>
<feature type="region of interest" description="Disordered" evidence="3">
    <location>
        <begin position="267"/>
        <end position="354"/>
    </location>
</feature>
<dbReference type="InterPro" id="IPR029326">
    <property type="entry name" value="SSFA2_C"/>
</dbReference>
<evidence type="ECO:0000259" key="4">
    <source>
        <dbReference type="Pfam" id="PF14723"/>
    </source>
</evidence>
<reference evidence="5" key="1">
    <citation type="journal article" date="2021" name="Evol. Appl.">
        <title>The genome of the Pyrenean desman and the effects of bottlenecks and inbreeding on the genomic landscape of an endangered species.</title>
        <authorList>
            <person name="Escoda L."/>
            <person name="Castresana J."/>
        </authorList>
    </citation>
    <scope>NUCLEOTIDE SEQUENCE</scope>
    <source>
        <strain evidence="5">IBE-C5619</strain>
    </source>
</reference>